<dbReference type="SMART" id="SM00326">
    <property type="entry name" value="SH3"/>
    <property type="match status" value="1"/>
</dbReference>
<dbReference type="PROSITE" id="PS50003">
    <property type="entry name" value="PH_DOMAIN"/>
    <property type="match status" value="1"/>
</dbReference>
<name>G8BTE0_TETPH</name>
<dbReference type="SMART" id="SM00233">
    <property type="entry name" value="PH"/>
    <property type="match status" value="1"/>
</dbReference>
<dbReference type="InterPro" id="IPR001849">
    <property type="entry name" value="PH_domain"/>
</dbReference>
<dbReference type="CDD" id="cd13316">
    <property type="entry name" value="PH_Boi"/>
    <property type="match status" value="1"/>
</dbReference>
<dbReference type="STRING" id="1071381.G8BTE0"/>
<feature type="compositionally biased region" description="Polar residues" evidence="4">
    <location>
        <begin position="579"/>
        <end position="597"/>
    </location>
</feature>
<evidence type="ECO:0000259" key="6">
    <source>
        <dbReference type="PROSITE" id="PS50003"/>
    </source>
</evidence>
<dbReference type="eggNOG" id="ENOG502QPMX">
    <property type="taxonomic scope" value="Eukaryota"/>
</dbReference>
<dbReference type="InterPro" id="IPR001660">
    <property type="entry name" value="SAM"/>
</dbReference>
<accession>G8BTE0</accession>
<evidence type="ECO:0000259" key="5">
    <source>
        <dbReference type="PROSITE" id="PS50002"/>
    </source>
</evidence>
<dbReference type="SUPFAM" id="SSF47769">
    <property type="entry name" value="SAM/Pointed domain"/>
    <property type="match status" value="1"/>
</dbReference>
<dbReference type="InterPro" id="IPR001452">
    <property type="entry name" value="SH3_domain"/>
</dbReference>
<feature type="compositionally biased region" description="Polar residues" evidence="4">
    <location>
        <begin position="387"/>
        <end position="401"/>
    </location>
</feature>
<dbReference type="Gene3D" id="2.30.29.30">
    <property type="entry name" value="Pleckstrin-homology domain (PH domain)/Phosphotyrosine-binding domain (PTB)"/>
    <property type="match status" value="1"/>
</dbReference>
<dbReference type="InterPro" id="IPR011993">
    <property type="entry name" value="PH-like_dom_sf"/>
</dbReference>
<dbReference type="SUPFAM" id="SSF50044">
    <property type="entry name" value="SH3-domain"/>
    <property type="match status" value="1"/>
</dbReference>
<feature type="region of interest" description="Disordered" evidence="4">
    <location>
        <begin position="556"/>
        <end position="660"/>
    </location>
</feature>
<dbReference type="EMBL" id="HE612860">
    <property type="protein sequence ID" value="CCE63168.1"/>
    <property type="molecule type" value="Genomic_DNA"/>
</dbReference>
<dbReference type="SMART" id="SM00454">
    <property type="entry name" value="SAM"/>
    <property type="match status" value="1"/>
</dbReference>
<sequence>MNSNSIPNLAHYYDVDSNLESPTSIVNGSSKTFPLYIAINQYEKRMEDELNMQLGDKIQVITDDSEYNDGWYYGKNLRTQEEGLYPVVFTQTFVPDRVQLTQEKSARRISTIMTNLPVNSTSELPTPQKAETATLINGSNKMKDRSLSLKKTMSDIDKALEELQSGNSGPAPNVTRKISDISTNMEELTIEKSWTPDLQDRNIGDYSHDLDNNQSRSASNNTIIVNKLSDVNNKVNTSGNVDRIPERPELNPKNVLNWTPEDVTDHFTLSGFDPEVSSKFKIQKISGKILLELELSHLKEIDIDSFGTRFEVFKEIEALKKIVQNTPNSNEFHNDSSINVNNRSSTLMPAAHLNEQETVSNQKNIANMINNENLSPLRDSKYLAPHSQTLNENTNPTNLSLKTDHQNRKSTKSNTPSLILTPDTNKVETNNVIMDENMFTSPRKAPKPPTYPSPVQPLSASASKRMSLSPMLNSPSTHYRSTSIEKSSSVVATPKPSSKSNKFKFPQSSGTIPNSNNQLTNNTSSASRKSNIYSNHRKSISGGSFVDLYHRVSSISSPYNESRKGSDNASTKNNEHQRQPSNISNSHSKNASQSNIDVRSHRRNSSLLSFFSGKNEDRPSSPLKSSNPKTSGKSTHSRTSSYVKSPFTSENADENIRATPKDLFASPSIAVSSDITMQSPIQDSKRRVNSTFDNRSPTFDDSARTLIEEDEKKRSISEMAKGKAMHKMAGKPNSKRNTTAFVEGIRTIKANDAIKDADCSGWMKKKGSGTMGVWKTRFFTLHGTRLSYFSSTTDTREKGLIDITGHRVVPAKDDDKIVSLYAASTGKGRYCFKLLPPQPGAKKGLTFTQPRVHYFAVDTKDEMRSWMSALIKSTIDINTETSVVSSYSSSTISLAKAKEMLSQARQENIQRQQGTLLNEEDEDQMLWEQELSGKPKNKEKIRRNRYTMDFSVSRSKMEQIHLIHLHHLSMLSVTNQQP</sequence>
<dbReference type="InterPro" id="IPR035551">
    <property type="entry name" value="Boi1/2_SH3"/>
</dbReference>
<dbReference type="RefSeq" id="XP_003685602.1">
    <property type="nucleotide sequence ID" value="XM_003685554.1"/>
</dbReference>
<feature type="compositionally biased region" description="Polar residues" evidence="4">
    <location>
        <begin position="689"/>
        <end position="699"/>
    </location>
</feature>
<gene>
    <name evidence="8" type="primary">TPHA0E00730</name>
    <name evidence="8" type="ordered locus">TPHA_0E00730</name>
</gene>
<feature type="compositionally biased region" description="Polar residues" evidence="4">
    <location>
        <begin position="456"/>
        <end position="491"/>
    </location>
</feature>
<dbReference type="GO" id="GO:0005769">
    <property type="term" value="C:early endosome"/>
    <property type="evidence" value="ECO:0007669"/>
    <property type="project" value="TreeGrafter"/>
</dbReference>
<dbReference type="GO" id="GO:0055037">
    <property type="term" value="C:recycling endosome"/>
    <property type="evidence" value="ECO:0007669"/>
    <property type="project" value="TreeGrafter"/>
</dbReference>
<feature type="compositionally biased region" description="Polar residues" evidence="4">
    <location>
        <begin position="622"/>
        <end position="650"/>
    </location>
</feature>
<keyword evidence="2" id="KW-0597">Phosphoprotein</keyword>
<feature type="region of interest" description="Disordered" evidence="4">
    <location>
        <begin position="677"/>
        <end position="700"/>
    </location>
</feature>
<dbReference type="GO" id="GO:0005802">
    <property type="term" value="C:trans-Golgi network"/>
    <property type="evidence" value="ECO:0007669"/>
    <property type="project" value="TreeGrafter"/>
</dbReference>
<dbReference type="Proteomes" id="UP000005666">
    <property type="component" value="Chromosome 5"/>
</dbReference>
<dbReference type="FunFam" id="2.30.29.30:FF:000230">
    <property type="entry name" value="Polarized growth protein (Boi2)"/>
    <property type="match status" value="1"/>
</dbReference>
<dbReference type="CDD" id="cd11886">
    <property type="entry name" value="SH3_BOI"/>
    <property type="match status" value="1"/>
</dbReference>
<dbReference type="GO" id="GO:0001881">
    <property type="term" value="P:receptor recycling"/>
    <property type="evidence" value="ECO:0007669"/>
    <property type="project" value="TreeGrafter"/>
</dbReference>
<evidence type="ECO:0000256" key="4">
    <source>
        <dbReference type="SAM" id="MobiDB-lite"/>
    </source>
</evidence>
<dbReference type="Pfam" id="PF07647">
    <property type="entry name" value="SAM_2"/>
    <property type="match status" value="1"/>
</dbReference>
<evidence type="ECO:0000256" key="1">
    <source>
        <dbReference type="ARBA" id="ARBA00022443"/>
    </source>
</evidence>
<dbReference type="PROSITE" id="PS50002">
    <property type="entry name" value="SH3"/>
    <property type="match status" value="1"/>
</dbReference>
<dbReference type="PANTHER" id="PTHR22902:SF27">
    <property type="entry name" value="PLECKSTRIN HOMOLOGY DOMAIN-CONTAINING FAMILY A MEMBER 3"/>
    <property type="match status" value="1"/>
</dbReference>
<keyword evidence="1 3" id="KW-0728">SH3 domain</keyword>
<evidence type="ECO:0000259" key="7">
    <source>
        <dbReference type="PROSITE" id="PS50105"/>
    </source>
</evidence>
<dbReference type="GO" id="GO:0007032">
    <property type="term" value="P:endosome organization"/>
    <property type="evidence" value="ECO:0007669"/>
    <property type="project" value="TreeGrafter"/>
</dbReference>
<dbReference type="SUPFAM" id="SSF50729">
    <property type="entry name" value="PH domain-like"/>
    <property type="match status" value="1"/>
</dbReference>
<dbReference type="GO" id="GO:0005829">
    <property type="term" value="C:cytosol"/>
    <property type="evidence" value="ECO:0007669"/>
    <property type="project" value="GOC"/>
</dbReference>
<evidence type="ECO:0000256" key="3">
    <source>
        <dbReference type="PROSITE-ProRule" id="PRU00192"/>
    </source>
</evidence>
<dbReference type="AlphaFoldDB" id="G8BTE0"/>
<dbReference type="PANTHER" id="PTHR22902">
    <property type="entry name" value="SESQUIPEDALIAN"/>
    <property type="match status" value="1"/>
</dbReference>
<dbReference type="OMA" id="YYGWMKK"/>
<reference evidence="8 9" key="1">
    <citation type="journal article" date="2011" name="Proc. Natl. Acad. Sci. U.S.A.">
        <title>Evolutionary erosion of yeast sex chromosomes by mating-type switching accidents.</title>
        <authorList>
            <person name="Gordon J.L."/>
            <person name="Armisen D."/>
            <person name="Proux-Wera E."/>
            <person name="Oheigeartaigh S.S."/>
            <person name="Byrne K.P."/>
            <person name="Wolfe K.H."/>
        </authorList>
    </citation>
    <scope>NUCLEOTIDE SEQUENCE [LARGE SCALE GENOMIC DNA]</scope>
    <source>
        <strain evidence="9">ATCC 24235 / CBS 4417 / NBRC 1672 / NRRL Y-8282 / UCD 70-5</strain>
    </source>
</reference>
<organism evidence="8 9">
    <name type="scientific">Tetrapisispora phaffii (strain ATCC 24235 / CBS 4417 / NBRC 1672 / NRRL Y-8282 / UCD 70-5)</name>
    <name type="common">Yeast</name>
    <name type="synonym">Fabospora phaffii</name>
    <dbReference type="NCBI Taxonomy" id="1071381"/>
    <lineage>
        <taxon>Eukaryota</taxon>
        <taxon>Fungi</taxon>
        <taxon>Dikarya</taxon>
        <taxon>Ascomycota</taxon>
        <taxon>Saccharomycotina</taxon>
        <taxon>Saccharomycetes</taxon>
        <taxon>Saccharomycetales</taxon>
        <taxon>Saccharomycetaceae</taxon>
        <taxon>Tetrapisispora</taxon>
    </lineage>
</organism>
<feature type="region of interest" description="Disordered" evidence="4">
    <location>
        <begin position="387"/>
        <end position="529"/>
    </location>
</feature>
<evidence type="ECO:0000313" key="9">
    <source>
        <dbReference type="Proteomes" id="UP000005666"/>
    </source>
</evidence>
<evidence type="ECO:0000256" key="2">
    <source>
        <dbReference type="ARBA" id="ARBA00022553"/>
    </source>
</evidence>
<dbReference type="OrthoDB" id="73680at2759"/>
<dbReference type="FunFam" id="2.30.30.40:FF:000259">
    <property type="entry name" value="Protein BOI2"/>
    <property type="match status" value="1"/>
</dbReference>
<feature type="domain" description="PH" evidence="6">
    <location>
        <begin position="756"/>
        <end position="875"/>
    </location>
</feature>
<dbReference type="InterPro" id="IPR013761">
    <property type="entry name" value="SAM/pointed_sf"/>
</dbReference>
<dbReference type="Pfam" id="PF00169">
    <property type="entry name" value="PH"/>
    <property type="match status" value="1"/>
</dbReference>
<evidence type="ECO:0008006" key="10">
    <source>
        <dbReference type="Google" id="ProtNLM"/>
    </source>
</evidence>
<dbReference type="GeneID" id="11531187"/>
<dbReference type="InterPro" id="IPR036028">
    <property type="entry name" value="SH3-like_dom_sf"/>
</dbReference>
<dbReference type="InterPro" id="IPR045188">
    <property type="entry name" value="Boi1/Boi2-like"/>
</dbReference>
<dbReference type="PROSITE" id="PS50105">
    <property type="entry name" value="SAM_DOMAIN"/>
    <property type="match status" value="1"/>
</dbReference>
<feature type="compositionally biased region" description="Low complexity" evidence="4">
    <location>
        <begin position="494"/>
        <end position="527"/>
    </location>
</feature>
<keyword evidence="9" id="KW-1185">Reference proteome</keyword>
<dbReference type="CDD" id="cd09535">
    <property type="entry name" value="SAM_BOI-like_fungal"/>
    <property type="match status" value="1"/>
</dbReference>
<dbReference type="KEGG" id="tpf:TPHA_0E00730"/>
<dbReference type="HOGENOM" id="CLU_003845_0_0_1"/>
<feature type="compositionally biased region" description="Polar residues" evidence="4">
    <location>
        <begin position="412"/>
        <end position="432"/>
    </location>
</feature>
<protein>
    <recommendedName>
        <fullName evidence="10">PH domain-containing protein</fullName>
    </recommendedName>
</protein>
<dbReference type="GO" id="GO:0042147">
    <property type="term" value="P:retrograde transport, endosome to Golgi"/>
    <property type="evidence" value="ECO:0007669"/>
    <property type="project" value="TreeGrafter"/>
</dbReference>
<dbReference type="Gene3D" id="2.30.30.40">
    <property type="entry name" value="SH3 Domains"/>
    <property type="match status" value="1"/>
</dbReference>
<feature type="domain" description="SAM" evidence="7">
    <location>
        <begin position="258"/>
        <end position="322"/>
    </location>
</feature>
<evidence type="ECO:0000313" key="8">
    <source>
        <dbReference type="EMBL" id="CCE63168.1"/>
    </source>
</evidence>
<proteinExistence type="predicted"/>
<dbReference type="Gene3D" id="1.10.150.50">
    <property type="entry name" value="Transcription Factor, Ets-1"/>
    <property type="match status" value="1"/>
</dbReference>
<dbReference type="Pfam" id="PF00018">
    <property type="entry name" value="SH3_1"/>
    <property type="match status" value="1"/>
</dbReference>
<feature type="domain" description="SH3" evidence="5">
    <location>
        <begin position="31"/>
        <end position="95"/>
    </location>
</feature>